<accession>A0A0A8XPQ3</accession>
<organism evidence="1">
    <name type="scientific">Arundo donax</name>
    <name type="common">Giant reed</name>
    <name type="synonym">Donax arundinaceus</name>
    <dbReference type="NCBI Taxonomy" id="35708"/>
    <lineage>
        <taxon>Eukaryota</taxon>
        <taxon>Viridiplantae</taxon>
        <taxon>Streptophyta</taxon>
        <taxon>Embryophyta</taxon>
        <taxon>Tracheophyta</taxon>
        <taxon>Spermatophyta</taxon>
        <taxon>Magnoliopsida</taxon>
        <taxon>Liliopsida</taxon>
        <taxon>Poales</taxon>
        <taxon>Poaceae</taxon>
        <taxon>PACMAD clade</taxon>
        <taxon>Arundinoideae</taxon>
        <taxon>Arundineae</taxon>
        <taxon>Arundo</taxon>
    </lineage>
</organism>
<proteinExistence type="predicted"/>
<dbReference type="AlphaFoldDB" id="A0A0A8XPQ3"/>
<name>A0A0A8XPQ3_ARUDO</name>
<reference evidence="1" key="2">
    <citation type="journal article" date="2015" name="Data Brief">
        <title>Shoot transcriptome of the giant reed, Arundo donax.</title>
        <authorList>
            <person name="Barrero R.A."/>
            <person name="Guerrero F.D."/>
            <person name="Moolhuijzen P."/>
            <person name="Goolsby J.A."/>
            <person name="Tidwell J."/>
            <person name="Bellgard S.E."/>
            <person name="Bellgard M.I."/>
        </authorList>
    </citation>
    <scope>NUCLEOTIDE SEQUENCE</scope>
    <source>
        <tissue evidence="1">Shoot tissue taken approximately 20 cm above the soil surface</tissue>
    </source>
</reference>
<sequence>MRRMVKDCIEKLTMSTILGRR</sequence>
<reference evidence="1" key="1">
    <citation type="submission" date="2014-09" db="EMBL/GenBank/DDBJ databases">
        <authorList>
            <person name="Magalhaes I.L.F."/>
            <person name="Oliveira U."/>
            <person name="Santos F.R."/>
            <person name="Vidigal T.H.D.A."/>
            <person name="Brescovit A.D."/>
            <person name="Santos A.J."/>
        </authorList>
    </citation>
    <scope>NUCLEOTIDE SEQUENCE</scope>
    <source>
        <tissue evidence="1">Shoot tissue taken approximately 20 cm above the soil surface</tissue>
    </source>
</reference>
<dbReference type="EMBL" id="GBRH01282219">
    <property type="protein sequence ID" value="JAD15676.1"/>
    <property type="molecule type" value="Transcribed_RNA"/>
</dbReference>
<evidence type="ECO:0000313" key="1">
    <source>
        <dbReference type="EMBL" id="JAD15676.1"/>
    </source>
</evidence>
<protein>
    <submittedName>
        <fullName evidence="1">Uncharacterized protein</fullName>
    </submittedName>
</protein>